<feature type="region of interest" description="Disordered" evidence="1">
    <location>
        <begin position="137"/>
        <end position="184"/>
    </location>
</feature>
<dbReference type="Proteomes" id="UP000663879">
    <property type="component" value="Unassembled WGS sequence"/>
</dbReference>
<gene>
    <name evidence="2" type="ORF">OXX778_LOCUS14394</name>
</gene>
<keyword evidence="3" id="KW-1185">Reference proteome</keyword>
<comment type="caution">
    <text evidence="2">The sequence shown here is derived from an EMBL/GenBank/DDBJ whole genome shotgun (WGS) entry which is preliminary data.</text>
</comment>
<sequence length="184" mass="21286">MQVIFSHLYNNYQITLGANMLIHKNLRLKKVTMCDDHFEIPDEQDTVFVGKYEIVAVPTQTFRVFLTTKRLIKLADKTEHFLSNATYKLTYENFPILKYGNLVHEAKKCSFDAVGMDVPIQANRKKGRRKYNVNSLQKKTNETQSVATAPKGKDSDEDDVLTEVSKRPRLELQESQVQEINEKM</sequence>
<dbReference type="EMBL" id="CAJNOC010002958">
    <property type="protein sequence ID" value="CAF0959967.1"/>
    <property type="molecule type" value="Genomic_DNA"/>
</dbReference>
<reference evidence="2" key="1">
    <citation type="submission" date="2021-02" db="EMBL/GenBank/DDBJ databases">
        <authorList>
            <person name="Nowell W R."/>
        </authorList>
    </citation>
    <scope>NUCLEOTIDE SEQUENCE</scope>
    <source>
        <strain evidence="2">Ploen Becks lab</strain>
    </source>
</reference>
<accession>A0A814DWF9</accession>
<dbReference type="AlphaFoldDB" id="A0A814DWF9"/>
<name>A0A814DWF9_9BILA</name>
<feature type="compositionally biased region" description="Polar residues" evidence="1">
    <location>
        <begin position="173"/>
        <end position="184"/>
    </location>
</feature>
<feature type="compositionally biased region" description="Polar residues" evidence="1">
    <location>
        <begin position="137"/>
        <end position="147"/>
    </location>
</feature>
<proteinExistence type="predicted"/>
<evidence type="ECO:0000256" key="1">
    <source>
        <dbReference type="SAM" id="MobiDB-lite"/>
    </source>
</evidence>
<evidence type="ECO:0000313" key="2">
    <source>
        <dbReference type="EMBL" id="CAF0959967.1"/>
    </source>
</evidence>
<protein>
    <submittedName>
        <fullName evidence="2">Uncharacterized protein</fullName>
    </submittedName>
</protein>
<organism evidence="2 3">
    <name type="scientific">Brachionus calyciflorus</name>
    <dbReference type="NCBI Taxonomy" id="104777"/>
    <lineage>
        <taxon>Eukaryota</taxon>
        <taxon>Metazoa</taxon>
        <taxon>Spiralia</taxon>
        <taxon>Gnathifera</taxon>
        <taxon>Rotifera</taxon>
        <taxon>Eurotatoria</taxon>
        <taxon>Monogononta</taxon>
        <taxon>Pseudotrocha</taxon>
        <taxon>Ploima</taxon>
        <taxon>Brachionidae</taxon>
        <taxon>Brachionus</taxon>
    </lineage>
</organism>
<dbReference type="OrthoDB" id="119028at2759"/>
<evidence type="ECO:0000313" key="3">
    <source>
        <dbReference type="Proteomes" id="UP000663879"/>
    </source>
</evidence>